<proteinExistence type="predicted"/>
<dbReference type="EMBL" id="JAQQFN010000004">
    <property type="protein sequence ID" value="MFL9882879.1"/>
    <property type="molecule type" value="Genomic_DNA"/>
</dbReference>
<dbReference type="RefSeq" id="WP_408327329.1">
    <property type="nucleotide sequence ID" value="NZ_JAQQFH010000004.1"/>
</dbReference>
<dbReference type="Pfam" id="PF08808">
    <property type="entry name" value="RES"/>
    <property type="match status" value="1"/>
</dbReference>
<evidence type="ECO:0000259" key="1">
    <source>
        <dbReference type="SMART" id="SM00953"/>
    </source>
</evidence>
<gene>
    <name evidence="2" type="ORF">PQR66_07575</name>
</gene>
<dbReference type="Proteomes" id="UP001629249">
    <property type="component" value="Unassembled WGS sequence"/>
</dbReference>
<keyword evidence="3" id="KW-1185">Reference proteome</keyword>
<name>A0ABW8ZI41_9BURK</name>
<evidence type="ECO:0000313" key="2">
    <source>
        <dbReference type="EMBL" id="MFL9882879.1"/>
    </source>
</evidence>
<comment type="caution">
    <text evidence="2">The sequence shown here is derived from an EMBL/GenBank/DDBJ whole genome shotgun (WGS) entry which is preliminary data.</text>
</comment>
<dbReference type="SMART" id="SM00953">
    <property type="entry name" value="RES"/>
    <property type="match status" value="1"/>
</dbReference>
<sequence>MTTAICSSCIEDAHLREALKGHFEELECTECGEVSDEAVTVDSLTAVIEPVLREHFHQGEQEKHFGENDSEWWEQAGEPLNEVIQEVTGQYFSFEDELIGAVCDLDDAWIPDGDEPIWDTTANYVSRRLRPYEFAANWATAIEDVKRSRRFYSTAARQLFDRLFSGVQHMLAVDNGEKLPVSIEMPVGSELFRARVCSSVETMKTIVSDAAKHVGPPPGELAKAGRMNPEGVVVLYAAYDADTARAELRPAIGNDLAVIKLITTRPLRVLDLERLERVTAPSTLSYFQEDFEEQVTRHAFLRRLHRLISQPVVPGRESDYLITQMMAEYLAYVHEEQFDGIKFSSAQKSGGTNVVLLSRFADDTSSIDDRYGVTYVADNLCFSKTTGVQYMHVPVTYVERDDGGSIVYFEDKTYYDDDME</sequence>
<accession>A0ABW8ZI41</accession>
<organism evidence="2 3">
    <name type="scientific">Paraburkholderia agricolaris</name>
    <dbReference type="NCBI Taxonomy" id="2152888"/>
    <lineage>
        <taxon>Bacteria</taxon>
        <taxon>Pseudomonadati</taxon>
        <taxon>Pseudomonadota</taxon>
        <taxon>Betaproteobacteria</taxon>
        <taxon>Burkholderiales</taxon>
        <taxon>Burkholderiaceae</taxon>
        <taxon>Paraburkholderia</taxon>
    </lineage>
</organism>
<protein>
    <submittedName>
        <fullName evidence="2">RES family NAD+ phosphorylase</fullName>
    </submittedName>
</protein>
<evidence type="ECO:0000313" key="3">
    <source>
        <dbReference type="Proteomes" id="UP001629249"/>
    </source>
</evidence>
<feature type="domain" description="RES" evidence="1">
    <location>
        <begin position="210"/>
        <end position="367"/>
    </location>
</feature>
<dbReference type="InterPro" id="IPR014914">
    <property type="entry name" value="RES_dom"/>
</dbReference>
<reference evidence="2 3" key="1">
    <citation type="journal article" date="2024" name="Chem. Sci.">
        <title>Discovery of megapolipeptins by genome mining of a Burkholderiales bacteria collection.</title>
        <authorList>
            <person name="Paulo B.S."/>
            <person name="Recchia M.J.J."/>
            <person name="Lee S."/>
            <person name="Fergusson C.H."/>
            <person name="Romanowski S.B."/>
            <person name="Hernandez A."/>
            <person name="Krull N."/>
            <person name="Liu D.Y."/>
            <person name="Cavanagh H."/>
            <person name="Bos A."/>
            <person name="Gray C.A."/>
            <person name="Murphy B.T."/>
            <person name="Linington R.G."/>
            <person name="Eustaquio A.S."/>
        </authorList>
    </citation>
    <scope>NUCLEOTIDE SEQUENCE [LARGE SCALE GENOMIC DNA]</scope>
    <source>
        <strain evidence="2 3">RL16-012-BIC-B</strain>
    </source>
</reference>